<sequence length="346" mass="39264">MQGSLPMSSLKSMTLLASLFGIFFTFNFAVANAINQLGTIDEVKVETILDYISAVITFNDKTHEITINPEAMSSKPDYSIATIRVKKAVLEYLRKVVKEHIGTENSLRSLSGEKAFLAVNGILWQSHSLVRFNQNWGKRDGHPVRDWPNKEAKWPEYQRTIKDLHELTEHVNLTRLLFEISNSQKWEANKNMTPENLQDKLCLLSSLKADLITQKGGKIILHPEKLSDDVASGNVLIQGNFKEDLLVPFETYFVEGWANYHYIPEVKDQMQQGWNKRFVESLDSLYKECEEKVEKSIEKSGKQKKEKLRSCSRSCSISGGFATCVKWIAAGLKNAGEALEETSKKL</sequence>
<evidence type="ECO:0000313" key="1">
    <source>
        <dbReference type="EMBL" id="KAI1710615.1"/>
    </source>
</evidence>
<comment type="caution">
    <text evidence="1">The sequence shown here is derived from an EMBL/GenBank/DDBJ whole genome shotgun (WGS) entry which is preliminary data.</text>
</comment>
<dbReference type="AlphaFoldDB" id="A0AAD4R5F5"/>
<protein>
    <submittedName>
        <fullName evidence="1">Uncharacterized protein</fullName>
    </submittedName>
</protein>
<organism evidence="1 2">
    <name type="scientific">Ditylenchus destructor</name>
    <dbReference type="NCBI Taxonomy" id="166010"/>
    <lineage>
        <taxon>Eukaryota</taxon>
        <taxon>Metazoa</taxon>
        <taxon>Ecdysozoa</taxon>
        <taxon>Nematoda</taxon>
        <taxon>Chromadorea</taxon>
        <taxon>Rhabditida</taxon>
        <taxon>Tylenchina</taxon>
        <taxon>Tylenchomorpha</taxon>
        <taxon>Sphaerularioidea</taxon>
        <taxon>Anguinidae</taxon>
        <taxon>Anguininae</taxon>
        <taxon>Ditylenchus</taxon>
    </lineage>
</organism>
<dbReference type="Proteomes" id="UP001201812">
    <property type="component" value="Unassembled WGS sequence"/>
</dbReference>
<proteinExistence type="predicted"/>
<evidence type="ECO:0000313" key="2">
    <source>
        <dbReference type="Proteomes" id="UP001201812"/>
    </source>
</evidence>
<accession>A0AAD4R5F5</accession>
<dbReference type="EMBL" id="JAKKPZ010000025">
    <property type="protein sequence ID" value="KAI1710615.1"/>
    <property type="molecule type" value="Genomic_DNA"/>
</dbReference>
<name>A0AAD4R5F5_9BILA</name>
<gene>
    <name evidence="1" type="ORF">DdX_10677</name>
</gene>
<reference evidence="1" key="1">
    <citation type="submission" date="2022-01" db="EMBL/GenBank/DDBJ databases">
        <title>Genome Sequence Resource for Two Populations of Ditylenchus destructor, the Migratory Endoparasitic Phytonematode.</title>
        <authorList>
            <person name="Zhang H."/>
            <person name="Lin R."/>
            <person name="Xie B."/>
        </authorList>
    </citation>
    <scope>NUCLEOTIDE SEQUENCE</scope>
    <source>
        <strain evidence="1">BazhouSP</strain>
    </source>
</reference>
<keyword evidence="2" id="KW-1185">Reference proteome</keyword>